<accession>A0A2Z4IH12</accession>
<dbReference type="Proteomes" id="UP000248688">
    <property type="component" value="Chromosome"/>
</dbReference>
<protein>
    <submittedName>
        <fullName evidence="1">Uncharacterized protein</fullName>
    </submittedName>
</protein>
<name>A0A2Z4IH12_9BACT</name>
<proteinExistence type="predicted"/>
<reference evidence="1 2" key="1">
    <citation type="submission" date="2018-06" db="EMBL/GenBank/DDBJ databases">
        <title>Echinicola strongylocentroti sp. nov., isolated from a sea urchin Strongylocentrotus intermedius.</title>
        <authorList>
            <person name="Bae S.S."/>
        </authorList>
    </citation>
    <scope>NUCLEOTIDE SEQUENCE [LARGE SCALE GENOMIC DNA]</scope>
    <source>
        <strain evidence="1 2">MEBiC08714</strain>
    </source>
</reference>
<organism evidence="1 2">
    <name type="scientific">Echinicola strongylocentroti</name>
    <dbReference type="NCBI Taxonomy" id="1795355"/>
    <lineage>
        <taxon>Bacteria</taxon>
        <taxon>Pseudomonadati</taxon>
        <taxon>Bacteroidota</taxon>
        <taxon>Cytophagia</taxon>
        <taxon>Cytophagales</taxon>
        <taxon>Cyclobacteriaceae</taxon>
        <taxon>Echinicola</taxon>
    </lineage>
</organism>
<dbReference type="EMBL" id="CP030041">
    <property type="protein sequence ID" value="AWW30392.1"/>
    <property type="molecule type" value="Genomic_DNA"/>
</dbReference>
<dbReference type="KEGG" id="est:DN752_09810"/>
<keyword evidence="2" id="KW-1185">Reference proteome</keyword>
<evidence type="ECO:0000313" key="1">
    <source>
        <dbReference type="EMBL" id="AWW30392.1"/>
    </source>
</evidence>
<evidence type="ECO:0000313" key="2">
    <source>
        <dbReference type="Proteomes" id="UP000248688"/>
    </source>
</evidence>
<gene>
    <name evidence="1" type="ORF">DN752_09810</name>
</gene>
<dbReference type="AlphaFoldDB" id="A0A2Z4IH12"/>
<sequence>MISGLYACLAGVFTDALLPQSHEATIPTVVPTAVQQNYEQWVFKLNTTCPVGHKGSKAPSFKYDP</sequence>